<organism evidence="3">
    <name type="scientific">uncultured Alphaproteobacteria bacterium</name>
    <dbReference type="NCBI Taxonomy" id="91750"/>
    <lineage>
        <taxon>Bacteria</taxon>
        <taxon>Pseudomonadati</taxon>
        <taxon>Pseudomonadota</taxon>
        <taxon>Alphaproteobacteria</taxon>
        <taxon>environmental samples</taxon>
    </lineage>
</organism>
<dbReference type="AlphaFoldDB" id="A0A6G8F307"/>
<proteinExistence type="predicted"/>
<evidence type="ECO:0000313" key="3">
    <source>
        <dbReference type="EMBL" id="QIM10633.1"/>
    </source>
</evidence>
<feature type="region of interest" description="Disordered" evidence="1">
    <location>
        <begin position="43"/>
        <end position="73"/>
    </location>
</feature>
<reference evidence="3" key="1">
    <citation type="journal article" date="2020" name="J. ISSAAS">
        <title>Lactobacilli and other gastrointestinal microbiota of Peromyscus leucopus, reservoir host for agents of Lyme disease and other zoonoses in North America.</title>
        <authorList>
            <person name="Milovic A."/>
            <person name="Bassam K."/>
            <person name="Shao H."/>
            <person name="Chatzistamou I."/>
            <person name="Tufts D.M."/>
            <person name="Diuk-Wasser M."/>
            <person name="Barbour A.G."/>
        </authorList>
    </citation>
    <scope>NUCLEOTIDE SEQUENCE</scope>
    <source>
        <strain evidence="3">LL90</strain>
    </source>
</reference>
<sequence>MSRKYKLAVGIMIAGGLFASPLSAQFFDTGAQGNQQYNTLQQQYSSEAQQPAGQPQQQAQTGQAQQPAANSRAATPFDYSNQQFSNAVAANAAANPDNTPKITFSSNKKKQDQELIMMYMKDFKIYRSPSGQTRCSVQFAIVTTLPVKLSNISYRLQWPKMDTVLSFSNVEPQVENHFNYSLLGDGCYSMDRSPNIVINRCRAKGMSQRACAGKVRWITRAS</sequence>
<dbReference type="EMBL" id="MN990732">
    <property type="protein sequence ID" value="QIM10633.1"/>
    <property type="molecule type" value="Genomic_DNA"/>
</dbReference>
<name>A0A6G8F307_9PROT</name>
<feature type="compositionally biased region" description="Low complexity" evidence="1">
    <location>
        <begin position="43"/>
        <end position="69"/>
    </location>
</feature>
<feature type="chain" id="PRO_5026284534" evidence="2">
    <location>
        <begin position="25"/>
        <end position="222"/>
    </location>
</feature>
<keyword evidence="2" id="KW-0732">Signal</keyword>
<evidence type="ECO:0000256" key="2">
    <source>
        <dbReference type="SAM" id="SignalP"/>
    </source>
</evidence>
<gene>
    <name evidence="3" type="ORF">PlAlph_5250</name>
</gene>
<protein>
    <submittedName>
        <fullName evidence="3">Uncharacterized protein</fullName>
    </submittedName>
</protein>
<evidence type="ECO:0000256" key="1">
    <source>
        <dbReference type="SAM" id="MobiDB-lite"/>
    </source>
</evidence>
<accession>A0A6G8F307</accession>
<feature type="signal peptide" evidence="2">
    <location>
        <begin position="1"/>
        <end position="24"/>
    </location>
</feature>